<protein>
    <submittedName>
        <fullName evidence="2">Glycosyltransferase</fullName>
    </submittedName>
</protein>
<gene>
    <name evidence="2" type="ORF">H5982_04345</name>
</gene>
<evidence type="ECO:0000313" key="2">
    <source>
        <dbReference type="EMBL" id="MBM6831339.1"/>
    </source>
</evidence>
<dbReference type="InterPro" id="IPR029044">
    <property type="entry name" value="Nucleotide-diphossugar_trans"/>
</dbReference>
<evidence type="ECO:0000313" key="3">
    <source>
        <dbReference type="Proteomes" id="UP000775500"/>
    </source>
</evidence>
<sequence>MGICYCVLVIYNKNIKDSISYKMLQRQIPVIVCDNSTIFEDNEQMVKKDQNVYLSMNGNHGLSRAYNCALDWIFKQGINTDDYIVLFDDDTEIPNDFFTKMENVISQKHPDILLPIVKDEMGILSPCRIQNGKVSRLADIDNCSYEEITAINTGMTIRLSLFKDYRYDENFFLDYIDHHFLKDMKKKDVSIEIVDTLIQQQLSIWTDDSQKALDRLVLFKKDIFQFYKDDKKTAHYILWKRKIRYMLKYKKISILWKC</sequence>
<dbReference type="RefSeq" id="WP_204685460.1">
    <property type="nucleotide sequence ID" value="NZ_JACJLU010000004.1"/>
</dbReference>
<name>A0ABS2FNR8_9FIRM</name>
<feature type="domain" description="Glycosyltransferase 2-like" evidence="1">
    <location>
        <begin position="30"/>
        <end position="162"/>
    </location>
</feature>
<evidence type="ECO:0000259" key="1">
    <source>
        <dbReference type="Pfam" id="PF00535"/>
    </source>
</evidence>
<dbReference type="SUPFAM" id="SSF53448">
    <property type="entry name" value="Nucleotide-diphospho-sugar transferases"/>
    <property type="match status" value="1"/>
</dbReference>
<dbReference type="InterPro" id="IPR001173">
    <property type="entry name" value="Glyco_trans_2-like"/>
</dbReference>
<dbReference type="Pfam" id="PF00535">
    <property type="entry name" value="Glycos_transf_2"/>
    <property type="match status" value="1"/>
</dbReference>
<dbReference type="EMBL" id="JACJLU010000004">
    <property type="protein sequence ID" value="MBM6831339.1"/>
    <property type="molecule type" value="Genomic_DNA"/>
</dbReference>
<dbReference type="Proteomes" id="UP000775500">
    <property type="component" value="Unassembled WGS sequence"/>
</dbReference>
<organism evidence="2 3">
    <name type="scientific">Faecalicoccus acidiformans</name>
    <dbReference type="NCBI Taxonomy" id="915173"/>
    <lineage>
        <taxon>Bacteria</taxon>
        <taxon>Bacillati</taxon>
        <taxon>Bacillota</taxon>
        <taxon>Erysipelotrichia</taxon>
        <taxon>Erysipelotrichales</taxon>
        <taxon>Erysipelotrichaceae</taxon>
        <taxon>Faecalicoccus</taxon>
    </lineage>
</organism>
<reference evidence="2 3" key="1">
    <citation type="journal article" date="2021" name="Sci. Rep.">
        <title>The distribution of antibiotic resistance genes in chicken gut microbiota commensals.</title>
        <authorList>
            <person name="Juricova H."/>
            <person name="Matiasovicova J."/>
            <person name="Kubasova T."/>
            <person name="Cejkova D."/>
            <person name="Rychlik I."/>
        </authorList>
    </citation>
    <scope>NUCLEOTIDE SEQUENCE [LARGE SCALE GENOMIC DNA]</scope>
    <source>
        <strain evidence="2 3">An423</strain>
    </source>
</reference>
<comment type="caution">
    <text evidence="2">The sequence shown here is derived from an EMBL/GenBank/DDBJ whole genome shotgun (WGS) entry which is preliminary data.</text>
</comment>
<keyword evidence="3" id="KW-1185">Reference proteome</keyword>
<proteinExistence type="predicted"/>
<accession>A0ABS2FNR8</accession>
<dbReference type="Gene3D" id="3.90.550.10">
    <property type="entry name" value="Spore Coat Polysaccharide Biosynthesis Protein SpsA, Chain A"/>
    <property type="match status" value="1"/>
</dbReference>